<dbReference type="InterPro" id="IPR042099">
    <property type="entry name" value="ANL_N_sf"/>
</dbReference>
<dbReference type="PANTHER" id="PTHR43201">
    <property type="entry name" value="ACYL-COA SYNTHETASE"/>
    <property type="match status" value="1"/>
</dbReference>
<dbReference type="Pfam" id="PF13193">
    <property type="entry name" value="AMP-binding_C"/>
    <property type="match status" value="1"/>
</dbReference>
<dbReference type="Gene3D" id="3.30.300.30">
    <property type="match status" value="1"/>
</dbReference>
<dbReference type="RefSeq" id="WP_380941586.1">
    <property type="nucleotide sequence ID" value="NZ_JBHUFC010000023.1"/>
</dbReference>
<evidence type="ECO:0000313" key="5">
    <source>
        <dbReference type="EMBL" id="MFD1789563.1"/>
    </source>
</evidence>
<name>A0ABW4NIF5_9SPHN</name>
<dbReference type="Gene3D" id="3.40.50.12780">
    <property type="entry name" value="N-terminal domain of ligase-like"/>
    <property type="match status" value="1"/>
</dbReference>
<dbReference type="PANTHER" id="PTHR43201:SF5">
    <property type="entry name" value="MEDIUM-CHAIN ACYL-COA LIGASE ACSF2, MITOCHONDRIAL"/>
    <property type="match status" value="1"/>
</dbReference>
<gene>
    <name evidence="5" type="ORF">ACFSC3_18575</name>
</gene>
<comment type="caution">
    <text evidence="5">The sequence shown here is derived from an EMBL/GenBank/DDBJ whole genome shotgun (WGS) entry which is preliminary data.</text>
</comment>
<organism evidence="5 6">
    <name type="scientific">Sphingomonas floccifaciens</name>
    <dbReference type="NCBI Taxonomy" id="1844115"/>
    <lineage>
        <taxon>Bacteria</taxon>
        <taxon>Pseudomonadati</taxon>
        <taxon>Pseudomonadota</taxon>
        <taxon>Alphaproteobacteria</taxon>
        <taxon>Sphingomonadales</taxon>
        <taxon>Sphingomonadaceae</taxon>
        <taxon>Sphingomonas</taxon>
    </lineage>
</organism>
<sequence>MRALADVPVHFPADRVAIAHGDARWTYGDLDRRSAAWAATLVAGGVRPDDLVAFALPNGPEFFALTFGIYRVGATPAPLSPKLPAIERAAILQVMKPRIFVDHDSRPDVTCTHIDQTRTAASWKACTSGGSTGTPKVIVDARPAAFADDMAFIGIPADGVVLVPGPLYHNASFSAAVFALWRGSRVVTMDRFDAEGALALIDRERVDWSITVPTMLSRILALPADVRAQYDLSSWTMVVHTAAPMPEWVKRRWIDWRGPDHIWEVYGATEGLVRCWIGGRDWLDRPGSVGRPIGGARLQIVAEDGRSVPAGTIGEVFAMPPGGPGSTYRYIGAERRADPEGWESVGDCGWLDADGYLYLTDRRNDLIISGGINIWPAEVEAALLRHPDVRSCAVVGKPHADLGQSVHAILESDVAITLDRLEGVLDAHLLRAKWPRSIEVRATQVRDDAGKFRKSSEKAT</sequence>
<feature type="domain" description="AMP-binding enzyme C-terminal" evidence="4">
    <location>
        <begin position="378"/>
        <end position="428"/>
    </location>
</feature>
<evidence type="ECO:0000313" key="6">
    <source>
        <dbReference type="Proteomes" id="UP001597283"/>
    </source>
</evidence>
<dbReference type="InterPro" id="IPR000873">
    <property type="entry name" value="AMP-dep_synth/lig_dom"/>
</dbReference>
<evidence type="ECO:0000259" key="4">
    <source>
        <dbReference type="Pfam" id="PF13193"/>
    </source>
</evidence>
<accession>A0ABW4NIF5</accession>
<keyword evidence="2" id="KW-0436">Ligase</keyword>
<comment type="similarity">
    <text evidence="1">Belongs to the ATP-dependent AMP-binding enzyme family.</text>
</comment>
<evidence type="ECO:0000256" key="1">
    <source>
        <dbReference type="ARBA" id="ARBA00006432"/>
    </source>
</evidence>
<keyword evidence="6" id="KW-1185">Reference proteome</keyword>
<dbReference type="InterPro" id="IPR025110">
    <property type="entry name" value="AMP-bd_C"/>
</dbReference>
<dbReference type="Proteomes" id="UP001597283">
    <property type="component" value="Unassembled WGS sequence"/>
</dbReference>
<dbReference type="SUPFAM" id="SSF56801">
    <property type="entry name" value="Acetyl-CoA synthetase-like"/>
    <property type="match status" value="1"/>
</dbReference>
<dbReference type="EMBL" id="JBHUFC010000023">
    <property type="protein sequence ID" value="MFD1789563.1"/>
    <property type="molecule type" value="Genomic_DNA"/>
</dbReference>
<dbReference type="Pfam" id="PF00501">
    <property type="entry name" value="AMP-binding"/>
    <property type="match status" value="2"/>
</dbReference>
<feature type="domain" description="AMP-dependent synthetase/ligase" evidence="3">
    <location>
        <begin position="11"/>
        <end position="102"/>
    </location>
</feature>
<reference evidence="6" key="1">
    <citation type="journal article" date="2019" name="Int. J. Syst. Evol. Microbiol.">
        <title>The Global Catalogue of Microorganisms (GCM) 10K type strain sequencing project: providing services to taxonomists for standard genome sequencing and annotation.</title>
        <authorList>
            <consortium name="The Broad Institute Genomics Platform"/>
            <consortium name="The Broad Institute Genome Sequencing Center for Infectious Disease"/>
            <person name="Wu L."/>
            <person name="Ma J."/>
        </authorList>
    </citation>
    <scope>NUCLEOTIDE SEQUENCE [LARGE SCALE GENOMIC DNA]</scope>
    <source>
        <strain evidence="6">Q85</strain>
    </source>
</reference>
<proteinExistence type="inferred from homology"/>
<evidence type="ECO:0000259" key="3">
    <source>
        <dbReference type="Pfam" id="PF00501"/>
    </source>
</evidence>
<protein>
    <submittedName>
        <fullName evidence="5">AMP-binding protein</fullName>
    </submittedName>
</protein>
<dbReference type="InterPro" id="IPR045851">
    <property type="entry name" value="AMP-bd_C_sf"/>
</dbReference>
<evidence type="ECO:0000256" key="2">
    <source>
        <dbReference type="ARBA" id="ARBA00022598"/>
    </source>
</evidence>
<feature type="domain" description="AMP-dependent synthetase/ligase" evidence="3">
    <location>
        <begin position="128"/>
        <end position="317"/>
    </location>
</feature>